<dbReference type="InterPro" id="IPR002577">
    <property type="entry name" value="HTH_HxlR"/>
</dbReference>
<reference evidence="5 6" key="1">
    <citation type="submission" date="2021-01" db="EMBL/GenBank/DDBJ databases">
        <title>Genomic Encyclopedia of Type Strains, Phase IV (KMG-IV): sequencing the most valuable type-strain genomes for metagenomic binning, comparative biology and taxonomic classification.</title>
        <authorList>
            <person name="Goeker M."/>
        </authorList>
    </citation>
    <scope>NUCLEOTIDE SEQUENCE [LARGE SCALE GENOMIC DNA]</scope>
    <source>
        <strain evidence="5 6">DSM 25540</strain>
    </source>
</reference>
<keyword evidence="2 5" id="KW-0238">DNA-binding</keyword>
<dbReference type="GO" id="GO:0003677">
    <property type="term" value="F:DNA binding"/>
    <property type="evidence" value="ECO:0007669"/>
    <property type="project" value="UniProtKB-KW"/>
</dbReference>
<dbReference type="InterPro" id="IPR036388">
    <property type="entry name" value="WH-like_DNA-bd_sf"/>
</dbReference>
<evidence type="ECO:0000313" key="6">
    <source>
        <dbReference type="Proteomes" id="UP000741863"/>
    </source>
</evidence>
<keyword evidence="3" id="KW-0804">Transcription</keyword>
<sequence length="117" mass="13718">MKYEPDFCKIDDALTIIVGKWKPIILLHLLNHGTQRFSELRSQMPGITQKMLTKQLRELEEEDIVSRKVYPQVPPKVEYSITDYGRTLQPILEAMHEWGTKHHAHRLKKENTASHES</sequence>
<dbReference type="RefSeq" id="WP_169965131.1">
    <property type="nucleotide sequence ID" value="NZ_JAFBEC010000018.1"/>
</dbReference>
<dbReference type="PANTHER" id="PTHR33204:SF29">
    <property type="entry name" value="TRANSCRIPTIONAL REGULATOR"/>
    <property type="match status" value="1"/>
</dbReference>
<evidence type="ECO:0000313" key="5">
    <source>
        <dbReference type="EMBL" id="MBM7634841.1"/>
    </source>
</evidence>
<dbReference type="PROSITE" id="PS51118">
    <property type="entry name" value="HTH_HXLR"/>
    <property type="match status" value="1"/>
</dbReference>
<dbReference type="EMBL" id="JAFBEC010000018">
    <property type="protein sequence ID" value="MBM7634841.1"/>
    <property type="molecule type" value="Genomic_DNA"/>
</dbReference>
<evidence type="ECO:0000256" key="1">
    <source>
        <dbReference type="ARBA" id="ARBA00023015"/>
    </source>
</evidence>
<evidence type="ECO:0000256" key="2">
    <source>
        <dbReference type="ARBA" id="ARBA00023125"/>
    </source>
</evidence>
<feature type="domain" description="HTH hxlR-type" evidence="4">
    <location>
        <begin position="8"/>
        <end position="107"/>
    </location>
</feature>
<accession>A0ABS2PHM9</accession>
<name>A0ABS2PHM9_9BACL</name>
<dbReference type="SUPFAM" id="SSF46785">
    <property type="entry name" value="Winged helix' DNA-binding domain"/>
    <property type="match status" value="1"/>
</dbReference>
<comment type="caution">
    <text evidence="5">The sequence shown here is derived from an EMBL/GenBank/DDBJ whole genome shotgun (WGS) entry which is preliminary data.</text>
</comment>
<evidence type="ECO:0000259" key="4">
    <source>
        <dbReference type="PROSITE" id="PS51118"/>
    </source>
</evidence>
<dbReference type="Proteomes" id="UP000741863">
    <property type="component" value="Unassembled WGS sequence"/>
</dbReference>
<keyword evidence="1" id="KW-0805">Transcription regulation</keyword>
<keyword evidence="6" id="KW-1185">Reference proteome</keyword>
<dbReference type="Pfam" id="PF01638">
    <property type="entry name" value="HxlR"/>
    <property type="match status" value="1"/>
</dbReference>
<protein>
    <submittedName>
        <fullName evidence="5">DNA-binding HxlR family transcriptional regulator</fullName>
    </submittedName>
</protein>
<dbReference type="PANTHER" id="PTHR33204">
    <property type="entry name" value="TRANSCRIPTIONAL REGULATOR, MARR FAMILY"/>
    <property type="match status" value="1"/>
</dbReference>
<gene>
    <name evidence="5" type="ORF">JOD17_003968</name>
</gene>
<organism evidence="5 6">
    <name type="scientific">Geomicrobium sediminis</name>
    <dbReference type="NCBI Taxonomy" id="1347788"/>
    <lineage>
        <taxon>Bacteria</taxon>
        <taxon>Bacillati</taxon>
        <taxon>Bacillota</taxon>
        <taxon>Bacilli</taxon>
        <taxon>Bacillales</taxon>
        <taxon>Geomicrobium</taxon>
    </lineage>
</organism>
<proteinExistence type="predicted"/>
<dbReference type="InterPro" id="IPR036390">
    <property type="entry name" value="WH_DNA-bd_sf"/>
</dbReference>
<evidence type="ECO:0000256" key="3">
    <source>
        <dbReference type="ARBA" id="ARBA00023163"/>
    </source>
</evidence>
<dbReference type="Gene3D" id="1.10.10.10">
    <property type="entry name" value="Winged helix-like DNA-binding domain superfamily/Winged helix DNA-binding domain"/>
    <property type="match status" value="1"/>
</dbReference>